<dbReference type="OrthoDB" id="3808065at2"/>
<dbReference type="AlphaFoldDB" id="A0A561BKM0"/>
<dbReference type="GO" id="GO:0003700">
    <property type="term" value="F:DNA-binding transcription factor activity"/>
    <property type="evidence" value="ECO:0007669"/>
    <property type="project" value="InterPro"/>
</dbReference>
<dbReference type="CDD" id="cd00090">
    <property type="entry name" value="HTH_ARSR"/>
    <property type="match status" value="1"/>
</dbReference>
<dbReference type="SMART" id="SM00418">
    <property type="entry name" value="HTH_ARSR"/>
    <property type="match status" value="1"/>
</dbReference>
<dbReference type="SUPFAM" id="SSF46785">
    <property type="entry name" value="Winged helix' DNA-binding domain"/>
    <property type="match status" value="1"/>
</dbReference>
<dbReference type="PANTHER" id="PTHR43132:SF8">
    <property type="entry name" value="HTH-TYPE TRANSCRIPTIONAL REGULATOR KMTR"/>
    <property type="match status" value="1"/>
</dbReference>
<evidence type="ECO:0000256" key="3">
    <source>
        <dbReference type="ARBA" id="ARBA00023163"/>
    </source>
</evidence>
<dbReference type="PANTHER" id="PTHR43132">
    <property type="entry name" value="ARSENICAL RESISTANCE OPERON REPRESSOR ARSR-RELATED"/>
    <property type="match status" value="1"/>
</dbReference>
<dbReference type="InterPro" id="IPR001845">
    <property type="entry name" value="HTH_ArsR_DNA-bd_dom"/>
</dbReference>
<reference evidence="5 6" key="1">
    <citation type="submission" date="2019-06" db="EMBL/GenBank/DDBJ databases">
        <title>Sequencing the genomes of 1000 actinobacteria strains.</title>
        <authorList>
            <person name="Klenk H.-P."/>
        </authorList>
    </citation>
    <scope>NUCLEOTIDE SEQUENCE [LARGE SCALE GENOMIC DNA]</scope>
    <source>
        <strain evidence="5 6">DSM 24683</strain>
    </source>
</reference>
<evidence type="ECO:0000259" key="4">
    <source>
        <dbReference type="SMART" id="SM00418"/>
    </source>
</evidence>
<keyword evidence="1" id="KW-0805">Transcription regulation</keyword>
<dbReference type="RefSeq" id="WP_145802457.1">
    <property type="nucleotide sequence ID" value="NZ_VIVK01000001.1"/>
</dbReference>
<protein>
    <submittedName>
        <fullName evidence="5">Helix-turn-helix protein</fullName>
    </submittedName>
</protein>
<evidence type="ECO:0000313" key="6">
    <source>
        <dbReference type="Proteomes" id="UP000318380"/>
    </source>
</evidence>
<accession>A0A561BKM0</accession>
<evidence type="ECO:0000256" key="2">
    <source>
        <dbReference type="ARBA" id="ARBA00023125"/>
    </source>
</evidence>
<dbReference type="GO" id="GO:0003677">
    <property type="term" value="F:DNA binding"/>
    <property type="evidence" value="ECO:0007669"/>
    <property type="project" value="UniProtKB-KW"/>
</dbReference>
<comment type="caution">
    <text evidence="5">The sequence shown here is derived from an EMBL/GenBank/DDBJ whole genome shotgun (WGS) entry which is preliminary data.</text>
</comment>
<dbReference type="Gene3D" id="1.10.10.10">
    <property type="entry name" value="Winged helix-like DNA-binding domain superfamily/Winged helix DNA-binding domain"/>
    <property type="match status" value="1"/>
</dbReference>
<keyword evidence="2" id="KW-0238">DNA-binding</keyword>
<sequence>MVYRVHFGCADLARTTIAQEPDPLWEVVLGLNMLQTDDGPTVFGAWRERTRARLTAVERDLLVLAPPVGYTPDFLTPAGAAEGLEAGLAEIRSTSPDRLTAELRKLAESVRLPRWTRRLAAGDPAVMERLIHGLRHFHRTKIAPQMPKIGTAVIREIEQQSEAVATNGFENLVSIMPEAVRWQAPLLTVDLPHVDRDLYLCGRGLRLIPSYFCWRYPIMLFDPQLPPVLVYPVRHDASAVVHVDPDRRAVGRGTDHAGAVADLIGRTRALVLRSISAGACSTSELASRTGISLASASEHARVLHRTGLVTTYRVGNAVRHTISPVGTKVLTGEH</sequence>
<dbReference type="InterPro" id="IPR036388">
    <property type="entry name" value="WH-like_DNA-bd_sf"/>
</dbReference>
<feature type="domain" description="HTH arsR-type" evidence="4">
    <location>
        <begin position="259"/>
        <end position="334"/>
    </location>
</feature>
<evidence type="ECO:0000256" key="1">
    <source>
        <dbReference type="ARBA" id="ARBA00023015"/>
    </source>
</evidence>
<dbReference type="InterPro" id="IPR051011">
    <property type="entry name" value="Metal_resp_trans_reg"/>
</dbReference>
<evidence type="ECO:0000313" key="5">
    <source>
        <dbReference type="EMBL" id="TWD79373.1"/>
    </source>
</evidence>
<dbReference type="EMBL" id="VIVK01000001">
    <property type="protein sequence ID" value="TWD79373.1"/>
    <property type="molecule type" value="Genomic_DNA"/>
</dbReference>
<keyword evidence="6" id="KW-1185">Reference proteome</keyword>
<keyword evidence="3" id="KW-0804">Transcription</keyword>
<proteinExistence type="predicted"/>
<dbReference type="Proteomes" id="UP000318380">
    <property type="component" value="Unassembled WGS sequence"/>
</dbReference>
<gene>
    <name evidence="5" type="ORF">FB561_0431</name>
</gene>
<dbReference type="InterPro" id="IPR011991">
    <property type="entry name" value="ArsR-like_HTH"/>
</dbReference>
<dbReference type="InterPro" id="IPR036390">
    <property type="entry name" value="WH_DNA-bd_sf"/>
</dbReference>
<name>A0A561BKM0_9ACTN</name>
<organism evidence="5 6">
    <name type="scientific">Kribbella amoyensis</name>
    <dbReference type="NCBI Taxonomy" id="996641"/>
    <lineage>
        <taxon>Bacteria</taxon>
        <taxon>Bacillati</taxon>
        <taxon>Actinomycetota</taxon>
        <taxon>Actinomycetes</taxon>
        <taxon>Propionibacteriales</taxon>
        <taxon>Kribbellaceae</taxon>
        <taxon>Kribbella</taxon>
    </lineage>
</organism>